<evidence type="ECO:0008006" key="3">
    <source>
        <dbReference type="Google" id="ProtNLM"/>
    </source>
</evidence>
<gene>
    <name evidence="1" type="ORF">H9647_14190</name>
</gene>
<sequence length="242" mass="28727">MHSGDKINFNTKKDPTAHYYSIALNNYFVSSELESIDDYHSFRNNLSCCIFSFMVLESTIWSIYFDGVNKDLETEYQYKPVLRGELLTRRQKFKKMNIEEKYNTILKELHDFTFNERESPFILFKEFARFRNMLVHPESTYTTTHIEITDISESNWSGELIDDYYSTSQRSTVEFQITGFANNFSDISIQDCQKALEIVYIMRRALIDNNIIKPLILCLNRNNNLTYESEDIIKDLFVHHFL</sequence>
<dbReference type="RefSeq" id="WP_191801022.1">
    <property type="nucleotide sequence ID" value="NZ_JACSQL010000006.1"/>
</dbReference>
<reference evidence="1 2" key="1">
    <citation type="submission" date="2020-08" db="EMBL/GenBank/DDBJ databases">
        <title>A Genomic Blueprint of the Chicken Gut Microbiome.</title>
        <authorList>
            <person name="Gilroy R."/>
            <person name="Ravi A."/>
            <person name="Getino M."/>
            <person name="Pursley I."/>
            <person name="Horton D.L."/>
            <person name="Alikhan N.-F."/>
            <person name="Baker D."/>
            <person name="Gharbi K."/>
            <person name="Hall N."/>
            <person name="Watson M."/>
            <person name="Adriaenssens E.M."/>
            <person name="Foster-Nyarko E."/>
            <person name="Jarju S."/>
            <person name="Secka A."/>
            <person name="Antonio M."/>
            <person name="Oren A."/>
            <person name="Chaudhuri R."/>
            <person name="La Ragione R.M."/>
            <person name="Hildebrand F."/>
            <person name="Pallen M.J."/>
        </authorList>
    </citation>
    <scope>NUCLEOTIDE SEQUENCE [LARGE SCALE GENOMIC DNA]</scope>
    <source>
        <strain evidence="1 2">Sa2BVA9</strain>
    </source>
</reference>
<dbReference type="Proteomes" id="UP000608071">
    <property type="component" value="Unassembled WGS sequence"/>
</dbReference>
<accession>A0ABR8T0Z7</accession>
<proteinExistence type="predicted"/>
<protein>
    <recommendedName>
        <fullName evidence="3">Apea-like HEPN domain-containing protein</fullName>
    </recommendedName>
</protein>
<name>A0ABR8T0Z7_9BACL</name>
<evidence type="ECO:0000313" key="1">
    <source>
        <dbReference type="EMBL" id="MBD7969223.1"/>
    </source>
</evidence>
<keyword evidence="2" id="KW-1185">Reference proteome</keyword>
<dbReference type="EMBL" id="JACSQL010000006">
    <property type="protein sequence ID" value="MBD7969223.1"/>
    <property type="molecule type" value="Genomic_DNA"/>
</dbReference>
<evidence type="ECO:0000313" key="2">
    <source>
        <dbReference type="Proteomes" id="UP000608071"/>
    </source>
</evidence>
<organism evidence="1 2">
    <name type="scientific">Paenibacillus gallinarum</name>
    <dbReference type="NCBI Taxonomy" id="2762232"/>
    <lineage>
        <taxon>Bacteria</taxon>
        <taxon>Bacillati</taxon>
        <taxon>Bacillota</taxon>
        <taxon>Bacilli</taxon>
        <taxon>Bacillales</taxon>
        <taxon>Paenibacillaceae</taxon>
        <taxon>Paenibacillus</taxon>
    </lineage>
</organism>
<comment type="caution">
    <text evidence="1">The sequence shown here is derived from an EMBL/GenBank/DDBJ whole genome shotgun (WGS) entry which is preliminary data.</text>
</comment>